<evidence type="ECO:0000256" key="1">
    <source>
        <dbReference type="SAM" id="Phobius"/>
    </source>
</evidence>
<keyword evidence="1" id="KW-1133">Transmembrane helix</keyword>
<sequence length="164" mass="18107">MISLFIIRAGLPVVPASVAMLGVAFMGGIFLADYTSVAVSYLHSFAHMLQYQVESLVWYIAGPDALVKKIELTNDAGEVIKTYESAEQFYLETGGISHTSYPTVLAQVIDGICDLLRIPNTSNANVITFMVAYYIFEMVLLFKILGRIAASGKKMPKIKQRFEV</sequence>
<dbReference type="RefSeq" id="WP_115593087.1">
    <property type="nucleotide sequence ID" value="NZ_QRHA01000006.1"/>
</dbReference>
<comment type="caution">
    <text evidence="2">The sequence shown here is derived from an EMBL/GenBank/DDBJ whole genome shotgun (WGS) entry which is preliminary data.</text>
</comment>
<dbReference type="Proteomes" id="UP000256561">
    <property type="component" value="Unassembled WGS sequence"/>
</dbReference>
<keyword evidence="1" id="KW-0812">Transmembrane</keyword>
<dbReference type="OrthoDB" id="9850753at2"/>
<evidence type="ECO:0000313" key="3">
    <source>
        <dbReference type="Proteomes" id="UP000256561"/>
    </source>
</evidence>
<proteinExistence type="predicted"/>
<dbReference type="EMBL" id="QRHA01000006">
    <property type="protein sequence ID" value="RDV25433.1"/>
    <property type="molecule type" value="Genomic_DNA"/>
</dbReference>
<feature type="transmembrane region" description="Helical" evidence="1">
    <location>
        <begin position="12"/>
        <end position="32"/>
    </location>
</feature>
<reference evidence="3" key="1">
    <citation type="submission" date="2018-08" db="EMBL/GenBank/DDBJ databases">
        <authorList>
            <person name="Zhang J."/>
            <person name="Du Z.-J."/>
        </authorList>
    </citation>
    <scope>NUCLEOTIDE SEQUENCE [LARGE SCALE GENOMIC DNA]</scope>
    <source>
        <strain evidence="3">KCTC 52655</strain>
    </source>
</reference>
<keyword evidence="1" id="KW-0472">Membrane</keyword>
<organism evidence="2 3">
    <name type="scientific">Alteromonas aestuariivivens</name>
    <dbReference type="NCBI Taxonomy" id="1938339"/>
    <lineage>
        <taxon>Bacteria</taxon>
        <taxon>Pseudomonadati</taxon>
        <taxon>Pseudomonadota</taxon>
        <taxon>Gammaproteobacteria</taxon>
        <taxon>Alteromonadales</taxon>
        <taxon>Alteromonadaceae</taxon>
        <taxon>Alteromonas/Salinimonas group</taxon>
        <taxon>Alteromonas</taxon>
    </lineage>
</organism>
<keyword evidence="3" id="KW-1185">Reference proteome</keyword>
<protein>
    <submittedName>
        <fullName evidence="2">Uncharacterized protein</fullName>
    </submittedName>
</protein>
<feature type="transmembrane region" description="Helical" evidence="1">
    <location>
        <begin position="126"/>
        <end position="145"/>
    </location>
</feature>
<accession>A0A3D8M744</accession>
<dbReference type="AlphaFoldDB" id="A0A3D8M744"/>
<name>A0A3D8M744_9ALTE</name>
<evidence type="ECO:0000313" key="2">
    <source>
        <dbReference type="EMBL" id="RDV25433.1"/>
    </source>
</evidence>
<gene>
    <name evidence="2" type="ORF">DXV75_09005</name>
</gene>